<evidence type="ECO:0000313" key="5">
    <source>
        <dbReference type="Proteomes" id="UP000184159"/>
    </source>
</evidence>
<dbReference type="AlphaFoldDB" id="A0A1M5E9I4"/>
<protein>
    <submittedName>
        <fullName evidence="4">Polysaccharide export outer membrane protein</fullName>
    </submittedName>
</protein>
<evidence type="ECO:0000313" key="4">
    <source>
        <dbReference type="EMBL" id="SHF75889.1"/>
    </source>
</evidence>
<dbReference type="RefSeq" id="WP_072961282.1">
    <property type="nucleotide sequence ID" value="NZ_FQUH01000016.1"/>
</dbReference>
<gene>
    <name evidence="4" type="ORF">SAMN02745781_03104</name>
</gene>
<keyword evidence="1" id="KW-0732">Signal</keyword>
<organism evidence="4 5">
    <name type="scientific">Vibrio gazogenes DSM 21264 = NBRC 103151</name>
    <dbReference type="NCBI Taxonomy" id="1123492"/>
    <lineage>
        <taxon>Bacteria</taxon>
        <taxon>Pseudomonadati</taxon>
        <taxon>Pseudomonadota</taxon>
        <taxon>Gammaproteobacteria</taxon>
        <taxon>Vibrionales</taxon>
        <taxon>Vibrionaceae</taxon>
        <taxon>Vibrio</taxon>
    </lineage>
</organism>
<dbReference type="InterPro" id="IPR019554">
    <property type="entry name" value="Soluble_ligand-bd"/>
</dbReference>
<dbReference type="InterPro" id="IPR049712">
    <property type="entry name" value="Poly_export"/>
</dbReference>
<feature type="domain" description="Polysaccharide export protein N-terminal" evidence="2">
    <location>
        <begin position="24"/>
        <end position="96"/>
    </location>
</feature>
<dbReference type="Gene3D" id="3.30.1950.10">
    <property type="entry name" value="wza like domain"/>
    <property type="match status" value="1"/>
</dbReference>
<keyword evidence="5" id="KW-1185">Reference proteome</keyword>
<proteinExistence type="predicted"/>
<reference evidence="5" key="1">
    <citation type="submission" date="2016-11" db="EMBL/GenBank/DDBJ databases">
        <authorList>
            <person name="Varghese N."/>
            <person name="Submissions S."/>
        </authorList>
    </citation>
    <scope>NUCLEOTIDE SEQUENCE [LARGE SCALE GENOMIC DNA]</scope>
    <source>
        <strain evidence="5">DSM 21264</strain>
    </source>
</reference>
<dbReference type="PANTHER" id="PTHR33619:SF3">
    <property type="entry name" value="POLYSACCHARIDE EXPORT PROTEIN GFCE-RELATED"/>
    <property type="match status" value="1"/>
</dbReference>
<dbReference type="InterPro" id="IPR003715">
    <property type="entry name" value="Poly_export_N"/>
</dbReference>
<dbReference type="EMBL" id="FQUH01000016">
    <property type="protein sequence ID" value="SHF75889.1"/>
    <property type="molecule type" value="Genomic_DNA"/>
</dbReference>
<name>A0A1M5E9I4_VIBGA</name>
<evidence type="ECO:0000259" key="2">
    <source>
        <dbReference type="Pfam" id="PF02563"/>
    </source>
</evidence>
<feature type="domain" description="Soluble ligand binding" evidence="3">
    <location>
        <begin position="102"/>
        <end position="146"/>
    </location>
</feature>
<sequence length="187" mass="20983">MLKIILKSMVLCCIFFSVFVGAVEYRLGAGDAIRISVYGEPDLSYEQYLIDSGGTMDYPYLGNLELKHKTLSELRNMIVNGLKGQYLVDPKVTINIVKYRNIYVNGVVNSPGGYEYQPGLTVQKAIALAGGFLAKYRKTRGIYLTKDEEIEGLSQDQIEELLKGKHEVELNETVHPGDTIYVVSSFW</sequence>
<accession>A0A1M5E9I4</accession>
<dbReference type="PANTHER" id="PTHR33619">
    <property type="entry name" value="POLYSACCHARIDE EXPORT PROTEIN GFCE-RELATED"/>
    <property type="match status" value="1"/>
</dbReference>
<dbReference type="Pfam" id="PF02563">
    <property type="entry name" value="Poly_export"/>
    <property type="match status" value="1"/>
</dbReference>
<dbReference type="Proteomes" id="UP000184159">
    <property type="component" value="Unassembled WGS sequence"/>
</dbReference>
<evidence type="ECO:0000256" key="1">
    <source>
        <dbReference type="ARBA" id="ARBA00022729"/>
    </source>
</evidence>
<dbReference type="GO" id="GO:0015159">
    <property type="term" value="F:polysaccharide transmembrane transporter activity"/>
    <property type="evidence" value="ECO:0007669"/>
    <property type="project" value="InterPro"/>
</dbReference>
<dbReference type="Pfam" id="PF10531">
    <property type="entry name" value="SLBB"/>
    <property type="match status" value="1"/>
</dbReference>
<evidence type="ECO:0000259" key="3">
    <source>
        <dbReference type="Pfam" id="PF10531"/>
    </source>
</evidence>